<evidence type="ECO:0000256" key="1">
    <source>
        <dbReference type="SAM" id="MobiDB-lite"/>
    </source>
</evidence>
<gene>
    <name evidence="2" type="ORF">PL2TA16_04508</name>
</gene>
<evidence type="ECO:0000313" key="2">
    <source>
        <dbReference type="EMBL" id="ESP92376.1"/>
    </source>
</evidence>
<feature type="region of interest" description="Disordered" evidence="1">
    <location>
        <begin position="1"/>
        <end position="31"/>
    </location>
</feature>
<feature type="non-terminal residue" evidence="2">
    <location>
        <position position="1"/>
    </location>
</feature>
<protein>
    <submittedName>
        <fullName evidence="2">Uncharacterized protein</fullName>
    </submittedName>
</protein>
<accession>V4H4I3</accession>
<dbReference type="AlphaFoldDB" id="V4H4I3"/>
<comment type="caution">
    <text evidence="2">The sequence shown here is derived from an EMBL/GenBank/DDBJ whole genome shotgun (WGS) entry which is preliminary data.</text>
</comment>
<dbReference type="EMBL" id="AUSV01000073">
    <property type="protein sequence ID" value="ESP92376.1"/>
    <property type="molecule type" value="Genomic_DNA"/>
</dbReference>
<evidence type="ECO:0000313" key="3">
    <source>
        <dbReference type="Proteomes" id="UP000017820"/>
    </source>
</evidence>
<sequence>LNISEKSHDVNLGLDPAEKSNYAKHPYVMNE</sequence>
<name>V4H4I3_PSEL2</name>
<reference evidence="2 3" key="1">
    <citation type="submission" date="2013-07" db="EMBL/GenBank/DDBJ databases">
        <title>Draft genome sequence of Pseudoalteromonas luteoviolacea 2ta16.</title>
        <authorList>
            <person name="Allen E.E."/>
            <person name="Azam F."/>
            <person name="Podell S."/>
        </authorList>
    </citation>
    <scope>NUCLEOTIDE SEQUENCE [LARGE SCALE GENOMIC DNA]</scope>
    <source>
        <strain evidence="2 3">2ta16</strain>
    </source>
</reference>
<organism evidence="2 3">
    <name type="scientific">Pseudoalteromonas luteoviolacea (strain 2ta16)</name>
    <dbReference type="NCBI Taxonomy" id="1353533"/>
    <lineage>
        <taxon>Bacteria</taxon>
        <taxon>Pseudomonadati</taxon>
        <taxon>Pseudomonadota</taxon>
        <taxon>Gammaproteobacteria</taxon>
        <taxon>Alteromonadales</taxon>
        <taxon>Pseudoalteromonadaceae</taxon>
        <taxon>Pseudoalteromonas</taxon>
    </lineage>
</organism>
<dbReference type="Proteomes" id="UP000017820">
    <property type="component" value="Unassembled WGS sequence"/>
</dbReference>
<proteinExistence type="predicted"/>